<dbReference type="AlphaFoldDB" id="A0A0G4MRK9"/>
<evidence type="ECO:0000313" key="2">
    <source>
        <dbReference type="EMBL" id="CRK36817.1"/>
    </source>
</evidence>
<sequence>RIKRQPDGRVRLVGQDGQVLGHATAGARRDVAVPGPRLLPRRQERPPRHRHGGPLHQHCQPQEPDDLLQDAAEPSQVADACRELLHRRRWFCYRQYRGP</sequence>
<organism evidence="2 3">
    <name type="scientific">Verticillium longisporum</name>
    <name type="common">Verticillium dahliae var. longisporum</name>
    <dbReference type="NCBI Taxonomy" id="100787"/>
    <lineage>
        <taxon>Eukaryota</taxon>
        <taxon>Fungi</taxon>
        <taxon>Dikarya</taxon>
        <taxon>Ascomycota</taxon>
        <taxon>Pezizomycotina</taxon>
        <taxon>Sordariomycetes</taxon>
        <taxon>Hypocreomycetidae</taxon>
        <taxon>Glomerellales</taxon>
        <taxon>Plectosphaerellaceae</taxon>
        <taxon>Verticillium</taxon>
    </lineage>
</organism>
<gene>
    <name evidence="2" type="ORF">BN1708_020138</name>
</gene>
<feature type="region of interest" description="Disordered" evidence="1">
    <location>
        <begin position="36"/>
        <end position="63"/>
    </location>
</feature>
<dbReference type="Proteomes" id="UP000044602">
    <property type="component" value="Unassembled WGS sequence"/>
</dbReference>
<evidence type="ECO:0000256" key="1">
    <source>
        <dbReference type="SAM" id="MobiDB-lite"/>
    </source>
</evidence>
<keyword evidence="3" id="KW-1185">Reference proteome</keyword>
<accession>A0A0G4MRK9</accession>
<name>A0A0G4MRK9_VERLO</name>
<feature type="non-terminal residue" evidence="2">
    <location>
        <position position="1"/>
    </location>
</feature>
<evidence type="ECO:0000313" key="3">
    <source>
        <dbReference type="Proteomes" id="UP000044602"/>
    </source>
</evidence>
<protein>
    <submittedName>
        <fullName evidence="2">Uncharacterized protein</fullName>
    </submittedName>
</protein>
<proteinExistence type="predicted"/>
<reference evidence="2 3" key="1">
    <citation type="submission" date="2015-05" db="EMBL/GenBank/DDBJ databases">
        <authorList>
            <person name="Wang D.B."/>
            <person name="Wang M."/>
        </authorList>
    </citation>
    <scope>NUCLEOTIDE SEQUENCE [LARGE SCALE GENOMIC DNA]</scope>
    <source>
        <strain evidence="2">VL1</strain>
    </source>
</reference>
<feature type="non-terminal residue" evidence="2">
    <location>
        <position position="99"/>
    </location>
</feature>
<dbReference type="EMBL" id="CVQH01024369">
    <property type="protein sequence ID" value="CRK36817.1"/>
    <property type="molecule type" value="Genomic_DNA"/>
</dbReference>